<keyword evidence="1" id="KW-0732">Signal</keyword>
<name>A0A1V6NFA9_PENPO</name>
<accession>A0A1V6NFA9</accession>
<dbReference type="AlphaFoldDB" id="A0A1V6NFA9"/>
<protein>
    <submittedName>
        <fullName evidence="2">Uncharacterized protein</fullName>
    </submittedName>
</protein>
<dbReference type="Gene3D" id="3.90.280.10">
    <property type="entry name" value="PEBP-like"/>
    <property type="match status" value="1"/>
</dbReference>
<feature type="chain" id="PRO_5013184120" evidence="1">
    <location>
        <begin position="20"/>
        <end position="125"/>
    </location>
</feature>
<feature type="signal peptide" evidence="1">
    <location>
        <begin position="1"/>
        <end position="19"/>
    </location>
</feature>
<comment type="caution">
    <text evidence="2">The sequence shown here is derived from an EMBL/GenBank/DDBJ whole genome shotgun (WGS) entry which is preliminary data.</text>
</comment>
<sequence>MRLVPALFAIAAAATAASADTVPPELAAIGESSTVLNVTYSVHHQNLASSLAISSTQLDAPQPHLHDLGLSRTNRHLLLMVNADWKKNSTPSVIVHTVVANLTTTVNSTSKANIIATYIDPQPKS</sequence>
<keyword evidence="3" id="KW-1185">Reference proteome</keyword>
<evidence type="ECO:0000313" key="3">
    <source>
        <dbReference type="Proteomes" id="UP000191408"/>
    </source>
</evidence>
<dbReference type="InterPro" id="IPR036610">
    <property type="entry name" value="PEBP-like_sf"/>
</dbReference>
<evidence type="ECO:0000313" key="2">
    <source>
        <dbReference type="EMBL" id="OQD63381.1"/>
    </source>
</evidence>
<reference evidence="3" key="1">
    <citation type="journal article" date="2017" name="Nat. Microbiol.">
        <title>Global analysis of biosynthetic gene clusters reveals vast potential of secondary metabolite production in Penicillium species.</title>
        <authorList>
            <person name="Nielsen J.C."/>
            <person name="Grijseels S."/>
            <person name="Prigent S."/>
            <person name="Ji B."/>
            <person name="Dainat J."/>
            <person name="Nielsen K.F."/>
            <person name="Frisvad J.C."/>
            <person name="Workman M."/>
            <person name="Nielsen J."/>
        </authorList>
    </citation>
    <scope>NUCLEOTIDE SEQUENCE [LARGE SCALE GENOMIC DNA]</scope>
    <source>
        <strain evidence="3">IBT 4502</strain>
    </source>
</reference>
<evidence type="ECO:0000256" key="1">
    <source>
        <dbReference type="SAM" id="SignalP"/>
    </source>
</evidence>
<dbReference type="OrthoDB" id="440553at2759"/>
<proteinExistence type="predicted"/>
<dbReference type="SUPFAM" id="SSF49777">
    <property type="entry name" value="PEBP-like"/>
    <property type="match status" value="1"/>
</dbReference>
<gene>
    <name evidence="2" type="ORF">PENPOL_c009G02599</name>
</gene>
<dbReference type="Proteomes" id="UP000191408">
    <property type="component" value="Unassembled WGS sequence"/>
</dbReference>
<dbReference type="STRING" id="60169.A0A1V6NFA9"/>
<dbReference type="EMBL" id="MDYM01000009">
    <property type="protein sequence ID" value="OQD63381.1"/>
    <property type="molecule type" value="Genomic_DNA"/>
</dbReference>
<organism evidence="2 3">
    <name type="scientific">Penicillium polonicum</name>
    <dbReference type="NCBI Taxonomy" id="60169"/>
    <lineage>
        <taxon>Eukaryota</taxon>
        <taxon>Fungi</taxon>
        <taxon>Dikarya</taxon>
        <taxon>Ascomycota</taxon>
        <taxon>Pezizomycotina</taxon>
        <taxon>Eurotiomycetes</taxon>
        <taxon>Eurotiomycetidae</taxon>
        <taxon>Eurotiales</taxon>
        <taxon>Aspergillaceae</taxon>
        <taxon>Penicillium</taxon>
    </lineage>
</organism>